<organism evidence="3 4">
    <name type="scientific">Marinomonas posidonica (strain CECT 7376 / NCIMB 14433 / IVIA-Po-181)</name>
    <dbReference type="NCBI Taxonomy" id="491952"/>
    <lineage>
        <taxon>Bacteria</taxon>
        <taxon>Pseudomonadati</taxon>
        <taxon>Pseudomonadota</taxon>
        <taxon>Gammaproteobacteria</taxon>
        <taxon>Oceanospirillales</taxon>
        <taxon>Oceanospirillaceae</taxon>
        <taxon>Marinomonas</taxon>
    </lineage>
</organism>
<feature type="transmembrane region" description="Helical" evidence="1">
    <location>
        <begin position="107"/>
        <end position="132"/>
    </location>
</feature>
<feature type="domain" description="DUF112" evidence="2">
    <location>
        <begin position="17"/>
        <end position="435"/>
    </location>
</feature>
<evidence type="ECO:0000259" key="2">
    <source>
        <dbReference type="Pfam" id="PF01970"/>
    </source>
</evidence>
<accession>F6CYD8</accession>
<dbReference type="AlphaFoldDB" id="F6CYD8"/>
<feature type="transmembrane region" description="Helical" evidence="1">
    <location>
        <begin position="410"/>
        <end position="440"/>
    </location>
</feature>
<evidence type="ECO:0000313" key="4">
    <source>
        <dbReference type="Proteomes" id="UP000009230"/>
    </source>
</evidence>
<keyword evidence="4" id="KW-1185">Reference proteome</keyword>
<evidence type="ECO:0000256" key="1">
    <source>
        <dbReference type="SAM" id="Phobius"/>
    </source>
</evidence>
<evidence type="ECO:0000313" key="3">
    <source>
        <dbReference type="EMBL" id="AEF53465.1"/>
    </source>
</evidence>
<dbReference type="eggNOG" id="COG3333">
    <property type="taxonomic scope" value="Bacteria"/>
</dbReference>
<feature type="transmembrane region" description="Helical" evidence="1">
    <location>
        <begin position="54"/>
        <end position="71"/>
    </location>
</feature>
<feature type="transmembrane region" description="Helical" evidence="1">
    <location>
        <begin position="386"/>
        <end position="404"/>
    </location>
</feature>
<keyword evidence="1" id="KW-0472">Membrane</keyword>
<dbReference type="HOGENOM" id="CLU_022936_2_0_6"/>
<feature type="transmembrane region" description="Helical" evidence="1">
    <location>
        <begin position="144"/>
        <end position="164"/>
    </location>
</feature>
<dbReference type="EMBL" id="CP002771">
    <property type="protein sequence ID" value="AEF53465.1"/>
    <property type="molecule type" value="Genomic_DNA"/>
</dbReference>
<dbReference type="PANTHER" id="PTHR35342:SF5">
    <property type="entry name" value="TRICARBOXYLIC TRANSPORT PROTEIN"/>
    <property type="match status" value="1"/>
</dbReference>
<keyword evidence="1" id="KW-1133">Transmembrane helix</keyword>
<dbReference type="STRING" id="491952.Mar181_0400"/>
<dbReference type="PANTHER" id="PTHR35342">
    <property type="entry name" value="TRICARBOXYLIC TRANSPORT PROTEIN"/>
    <property type="match status" value="1"/>
</dbReference>
<keyword evidence="1" id="KW-0812">Transmembrane</keyword>
<dbReference type="KEGG" id="mpc:Mar181_0400"/>
<sequence length="500" mass="53235">MDALNYFAMSWLSPDLLALTALGTFLGIYVGAIPGLSVTMAVSILISFTFSWDVNNALCLMVGVYMGGVYGGSRTAILLNIPGAPSAIATALDGYPLAKKGLAGEAIGLSTVMSVVGGFIGIFVLALAAPSIAEFAITFQPRDYMMLGILGIMLVGSLSGSSLAKGIFAGAFGLLIGTVGLDPMTADERFTFGIIELWDGINPVAVMIGMFGISEALHQLQHMNKAVIKQKISRIIPRLSDVKKYLPLSIRTSFIGVIVGALPGTGGDIAALMAYDHAKRTTKDPDVAFGEGAKEGLIAPESANNAAVGGAYIPMLTLGIPGDAVTAVFIGALFIHGLNPGPLLMVEQPHMFWFTVGNLTLANLFILVFGLTGIKLFSKIVECPKGILIPLIFLLSIVGAYAINNAITDIWWMLAFGVFGYFMRLYGFPVGPVILGVILSSLTDENWRRAILTERGSVIDLFAHMFTSPLSVVLLMTIVLILFTKTPLWTKMIKPKLFKI</sequence>
<feature type="transmembrane region" description="Helical" evidence="1">
    <location>
        <begin position="320"/>
        <end position="339"/>
    </location>
</feature>
<reference evidence="3 4" key="1">
    <citation type="journal article" date="2012" name="Stand. Genomic Sci.">
        <title>Complete genome sequence of Marinomonas posidonica type strain (IVIA-Po-181(T)).</title>
        <authorList>
            <person name="Lucas-Elio P."/>
            <person name="Goodwin L."/>
            <person name="Woyke T."/>
            <person name="Pitluck S."/>
            <person name="Nolan M."/>
            <person name="Kyrpides N.C."/>
            <person name="Detter J.C."/>
            <person name="Copeland A."/>
            <person name="Lu M."/>
            <person name="Bruce D."/>
            <person name="Detter C."/>
            <person name="Tapia R."/>
            <person name="Han S."/>
            <person name="Land M.L."/>
            <person name="Ivanova N."/>
            <person name="Mikhailova N."/>
            <person name="Johnston A.W."/>
            <person name="Sanchez-Amat A."/>
        </authorList>
    </citation>
    <scope>NUCLEOTIDE SEQUENCE [LARGE SCALE GENOMIC DNA]</scope>
    <source>
        <strain evidence="4">CECT 7376 / NCIMB 14433 / IVIA-Po-181</strain>
    </source>
</reference>
<protein>
    <recommendedName>
        <fullName evidence="2">DUF112 domain-containing protein</fullName>
    </recommendedName>
</protein>
<dbReference type="Proteomes" id="UP000009230">
    <property type="component" value="Chromosome"/>
</dbReference>
<dbReference type="OrthoDB" id="9781349at2"/>
<dbReference type="InterPro" id="IPR002823">
    <property type="entry name" value="DUF112_TM"/>
</dbReference>
<gene>
    <name evidence="3" type="ordered locus">Mar181_0400</name>
</gene>
<name>F6CYD8_MARPP</name>
<feature type="transmembrane region" description="Helical" evidence="1">
    <location>
        <begin position="351"/>
        <end position="374"/>
    </location>
</feature>
<feature type="transmembrane region" description="Helical" evidence="1">
    <location>
        <begin position="16"/>
        <end position="42"/>
    </location>
</feature>
<feature type="transmembrane region" description="Helical" evidence="1">
    <location>
        <begin position="461"/>
        <end position="483"/>
    </location>
</feature>
<feature type="transmembrane region" description="Helical" evidence="1">
    <location>
        <begin position="77"/>
        <end position="95"/>
    </location>
</feature>
<dbReference type="Pfam" id="PF01970">
    <property type="entry name" value="TctA"/>
    <property type="match status" value="1"/>
</dbReference>
<dbReference type="RefSeq" id="WP_013794942.1">
    <property type="nucleotide sequence ID" value="NC_015559.1"/>
</dbReference>
<proteinExistence type="predicted"/>